<dbReference type="AlphaFoldDB" id="A0A926KKW1"/>
<dbReference type="PANTHER" id="PTHR43130">
    <property type="entry name" value="ARAC-FAMILY TRANSCRIPTIONAL REGULATOR"/>
    <property type="match status" value="1"/>
</dbReference>
<accession>A0A926KKW1</accession>
<keyword evidence="3" id="KW-1185">Reference proteome</keyword>
<dbReference type="SUPFAM" id="SSF52317">
    <property type="entry name" value="Class I glutamine amidotransferase-like"/>
    <property type="match status" value="1"/>
</dbReference>
<dbReference type="Gene3D" id="3.40.50.880">
    <property type="match status" value="1"/>
</dbReference>
<sequence length="190" mass="21892">MGKIICFISEEFADFEVTLAFHKIKIVGKREILSMGYCYESVVSESGLHYKPNLTVKEAMELDDIEGLIIPGGPIRNQHKELTELIIKLDQEEKMIAAVCNGPQYLGRAGILNKRKFTTSCTSERISKLGVKDPFPRENYLDQRVVRDGHVITARGRAFVDFSFEIFDYLNIYQGKYQERDLLFQEIMDR</sequence>
<feature type="domain" description="DJ-1/PfpI" evidence="1">
    <location>
        <begin position="3"/>
        <end position="167"/>
    </location>
</feature>
<evidence type="ECO:0000313" key="3">
    <source>
        <dbReference type="Proteomes" id="UP000650466"/>
    </source>
</evidence>
<dbReference type="EMBL" id="JACVVD010000002">
    <property type="protein sequence ID" value="MBD0379530.1"/>
    <property type="molecule type" value="Genomic_DNA"/>
</dbReference>
<name>A0A926KKW1_9BACL</name>
<dbReference type="InterPro" id="IPR002818">
    <property type="entry name" value="DJ-1/PfpI"/>
</dbReference>
<dbReference type="Proteomes" id="UP000650466">
    <property type="component" value="Unassembled WGS sequence"/>
</dbReference>
<dbReference type="RefSeq" id="WP_188173347.1">
    <property type="nucleotide sequence ID" value="NZ_JACVVD010000002.1"/>
</dbReference>
<dbReference type="Pfam" id="PF01965">
    <property type="entry name" value="DJ-1_PfpI"/>
    <property type="match status" value="1"/>
</dbReference>
<dbReference type="InterPro" id="IPR029062">
    <property type="entry name" value="Class_I_gatase-like"/>
</dbReference>
<gene>
    <name evidence="2" type="ORF">ICC18_05335</name>
</gene>
<evidence type="ECO:0000259" key="1">
    <source>
        <dbReference type="Pfam" id="PF01965"/>
    </source>
</evidence>
<dbReference type="InterPro" id="IPR052158">
    <property type="entry name" value="INH-QAR"/>
</dbReference>
<comment type="caution">
    <text evidence="2">The sequence shown here is derived from an EMBL/GenBank/DDBJ whole genome shotgun (WGS) entry which is preliminary data.</text>
</comment>
<evidence type="ECO:0000313" key="2">
    <source>
        <dbReference type="EMBL" id="MBD0379530.1"/>
    </source>
</evidence>
<organism evidence="2 3">
    <name type="scientific">Paenibacillus sedimenti</name>
    <dbReference type="NCBI Taxonomy" id="2770274"/>
    <lineage>
        <taxon>Bacteria</taxon>
        <taxon>Bacillati</taxon>
        <taxon>Bacillota</taxon>
        <taxon>Bacilli</taxon>
        <taxon>Bacillales</taxon>
        <taxon>Paenibacillaceae</taxon>
        <taxon>Paenibacillus</taxon>
    </lineage>
</organism>
<protein>
    <submittedName>
        <fullName evidence="2">DJ-1/PfpI family protein</fullName>
    </submittedName>
</protein>
<dbReference type="PANTHER" id="PTHR43130:SF3">
    <property type="entry name" value="HTH-TYPE TRANSCRIPTIONAL REGULATOR RV1931C"/>
    <property type="match status" value="1"/>
</dbReference>
<proteinExistence type="predicted"/>
<reference evidence="2" key="1">
    <citation type="submission" date="2020-09" db="EMBL/GenBank/DDBJ databases">
        <title>Draft Genome Sequence of Paenibacillus sp. WST5.</title>
        <authorList>
            <person name="Bao Z."/>
        </authorList>
    </citation>
    <scope>NUCLEOTIDE SEQUENCE</scope>
    <source>
        <strain evidence="2">WST5</strain>
    </source>
</reference>